<evidence type="ECO:0000313" key="2">
    <source>
        <dbReference type="EMBL" id="KTD75016.1"/>
    </source>
</evidence>
<dbReference type="AlphaFoldDB" id="A0A0W1A122"/>
<comment type="caution">
    <text evidence="2">The sequence shown here is derived from an EMBL/GenBank/DDBJ whole genome shotgun (WGS) entry which is preliminary data.</text>
</comment>
<sequence>MTKSSYDLRYLTLGAFASLIIIYGHMQITPQKYYVTGSILLLYVAIHYKLYYFIALELILGAGHSAILLNIGPYTQFALPLLLCTQLLVVYLLIGKENNFFLFIGILGIALLSIGFAYNNQPISLLGSCGIAIYGYYSAFNDQPAAFIWAILNTIVALFSLYNIIFLGGI</sequence>
<feature type="transmembrane region" description="Helical" evidence="1">
    <location>
        <begin position="100"/>
        <end position="118"/>
    </location>
</feature>
<evidence type="ECO:0008006" key="4">
    <source>
        <dbReference type="Google" id="ProtNLM"/>
    </source>
</evidence>
<keyword evidence="1" id="KW-0472">Membrane</keyword>
<evidence type="ECO:0000256" key="1">
    <source>
        <dbReference type="SAM" id="Phobius"/>
    </source>
</evidence>
<keyword evidence="1" id="KW-1133">Transmembrane helix</keyword>
<gene>
    <name evidence="2" type="ORF">Lwal_3057</name>
</gene>
<dbReference type="STRING" id="66969.Lwal_3057"/>
<protein>
    <recommendedName>
        <fullName evidence="4">Transmembrane protein</fullName>
    </recommendedName>
</protein>
<organism evidence="2 3">
    <name type="scientific">Legionella waltersii</name>
    <dbReference type="NCBI Taxonomy" id="66969"/>
    <lineage>
        <taxon>Bacteria</taxon>
        <taxon>Pseudomonadati</taxon>
        <taxon>Pseudomonadota</taxon>
        <taxon>Gammaproteobacteria</taxon>
        <taxon>Legionellales</taxon>
        <taxon>Legionellaceae</taxon>
        <taxon>Legionella</taxon>
    </lineage>
</organism>
<proteinExistence type="predicted"/>
<dbReference type="EMBL" id="LNZB01000060">
    <property type="protein sequence ID" value="KTD75016.1"/>
    <property type="molecule type" value="Genomic_DNA"/>
</dbReference>
<dbReference type="PATRIC" id="fig|66969.6.peg.3342"/>
<dbReference type="Proteomes" id="UP000054729">
    <property type="component" value="Unassembled WGS sequence"/>
</dbReference>
<keyword evidence="3" id="KW-1185">Reference proteome</keyword>
<keyword evidence="1" id="KW-0812">Transmembrane</keyword>
<name>A0A0W1A122_9GAMM</name>
<feature type="transmembrane region" description="Helical" evidence="1">
    <location>
        <begin position="146"/>
        <end position="167"/>
    </location>
</feature>
<accession>A0A0W1A122</accession>
<feature type="transmembrane region" description="Helical" evidence="1">
    <location>
        <begin position="77"/>
        <end position="94"/>
    </location>
</feature>
<dbReference type="RefSeq" id="WP_058481652.1">
    <property type="nucleotide sequence ID" value="NZ_CAAAIQ010000005.1"/>
</dbReference>
<evidence type="ECO:0000313" key="3">
    <source>
        <dbReference type="Proteomes" id="UP000054729"/>
    </source>
</evidence>
<reference evidence="2 3" key="1">
    <citation type="submission" date="2015-11" db="EMBL/GenBank/DDBJ databases">
        <title>Genomic analysis of 38 Legionella species identifies large and diverse effector repertoires.</title>
        <authorList>
            <person name="Burstein D."/>
            <person name="Amaro F."/>
            <person name="Zusman T."/>
            <person name="Lifshitz Z."/>
            <person name="Cohen O."/>
            <person name="Gilbert J.A."/>
            <person name="Pupko T."/>
            <person name="Shuman H.A."/>
            <person name="Segal G."/>
        </authorList>
    </citation>
    <scope>NUCLEOTIDE SEQUENCE [LARGE SCALE GENOMIC DNA]</scope>
    <source>
        <strain evidence="2 3">ATCC 51914</strain>
    </source>
</reference>